<dbReference type="GO" id="GO:0005737">
    <property type="term" value="C:cytoplasm"/>
    <property type="evidence" value="ECO:0007669"/>
    <property type="project" value="InterPro"/>
</dbReference>
<dbReference type="Gene3D" id="2.180.10.10">
    <property type="entry name" value="RHS repeat-associated core"/>
    <property type="match status" value="3"/>
</dbReference>
<feature type="domain" description="Insecticide toxin TcdB middle/N-terminal" evidence="5">
    <location>
        <begin position="725"/>
        <end position="874"/>
    </location>
</feature>
<comment type="caution">
    <text evidence="7">The sequence shown here is derived from an EMBL/GenBank/DDBJ whole genome shotgun (WGS) entry which is preliminary data.</text>
</comment>
<proteinExistence type="predicted"/>
<dbReference type="SUPFAM" id="SSF69318">
    <property type="entry name" value="Integrin alpha N-terminal domain"/>
    <property type="match status" value="1"/>
</dbReference>
<dbReference type="Pfam" id="PF05593">
    <property type="entry name" value="RHS_repeat"/>
    <property type="match status" value="2"/>
</dbReference>
<gene>
    <name evidence="7" type="ORF">A3J61_02500</name>
</gene>
<name>A0A1F6VQ07_9BACT</name>
<dbReference type="InterPro" id="IPR039561">
    <property type="entry name" value="Peptidase_M15C"/>
</dbReference>
<dbReference type="Pfam" id="PF12256">
    <property type="entry name" value="TcdB_toxin_midN"/>
    <property type="match status" value="1"/>
</dbReference>
<dbReference type="InterPro" id="IPR009045">
    <property type="entry name" value="Zn_M74/Hedgehog-like"/>
</dbReference>
<dbReference type="NCBIfam" id="TIGR03696">
    <property type="entry name" value="Rhs_assc_core"/>
    <property type="match status" value="1"/>
</dbReference>
<dbReference type="GO" id="GO:0005576">
    <property type="term" value="C:extracellular region"/>
    <property type="evidence" value="ECO:0007669"/>
    <property type="project" value="UniProtKB-SubCell"/>
</dbReference>
<feature type="region of interest" description="Disordered" evidence="4">
    <location>
        <begin position="64"/>
        <end position="153"/>
    </location>
</feature>
<dbReference type="Pfam" id="PF13539">
    <property type="entry name" value="Peptidase_M15_4"/>
    <property type="match status" value="1"/>
</dbReference>
<dbReference type="Pfam" id="PF03534">
    <property type="entry name" value="SpvB"/>
    <property type="match status" value="2"/>
</dbReference>
<feature type="compositionally biased region" description="Acidic residues" evidence="4">
    <location>
        <begin position="114"/>
        <end position="124"/>
    </location>
</feature>
<feature type="compositionally biased region" description="Polar residues" evidence="4">
    <location>
        <begin position="86"/>
        <end position="113"/>
    </location>
</feature>
<feature type="domain" description="Peptidase M15C" evidence="6">
    <location>
        <begin position="1966"/>
        <end position="2023"/>
    </location>
</feature>
<comment type="subcellular location">
    <subcellularLocation>
        <location evidence="1">Secreted</location>
    </subcellularLocation>
</comment>
<protein>
    <recommendedName>
        <fullName evidence="9">Insecticide toxin TcdB middle/N-terminal domain-containing protein</fullName>
    </recommendedName>
</protein>
<dbReference type="PANTHER" id="PTHR32305:SF15">
    <property type="entry name" value="PROTEIN RHSA-RELATED"/>
    <property type="match status" value="1"/>
</dbReference>
<evidence type="ECO:0008006" key="9">
    <source>
        <dbReference type="Google" id="ProtNLM"/>
    </source>
</evidence>
<evidence type="ECO:0000313" key="7">
    <source>
        <dbReference type="EMBL" id="OGI71694.1"/>
    </source>
</evidence>
<evidence type="ECO:0000256" key="3">
    <source>
        <dbReference type="ARBA" id="ARBA00023026"/>
    </source>
</evidence>
<evidence type="ECO:0000259" key="6">
    <source>
        <dbReference type="Pfam" id="PF13539"/>
    </source>
</evidence>
<accession>A0A1F6VQ07</accession>
<dbReference type="InterPro" id="IPR006530">
    <property type="entry name" value="YD"/>
</dbReference>
<keyword evidence="2" id="KW-0964">Secreted</keyword>
<dbReference type="Gene3D" id="3.30.1380.10">
    <property type="match status" value="1"/>
</dbReference>
<sequence>MENLLIPTTGIRSRFFRFLKKAFQRSLICLVIFCFSFAPLPNTINLFAQEAVIDQGSNQALLPLPDDHVDSQINPNDMGLVGPESEVSTDISNLPTLDKSSPDQNTPEVSNPEETPEDIPENPDEIINQEQSLEASSSAGSNEYPEGKIDGIQASKPKTDLLTGAMVYNYPIGIPPGRVGMTPELELGYNSQENDNGSAFGYAWGVNIPYIERVNKNGSEKLYTEKNFTSSLDGELVEVAPNTYAPRVDNGAFHKYEFVNNHWEFTDKSGITYKFGTNTNARQDNPTTTSQVYKWMLDEKRDSNGNYISYEYYKDAGQIYPYKIKYTQHALQGGIFEVEFLRQGRPDEYTSYKTTFEVTTKYRIYEIQAKINGTWVRKYELGYTVGDNGYRSLVEFIKYSAKDKNSVVTTLPQTKFTYQKTTPGWTLDKTWKLPVTTGDGYQHTFDVKGDSWVDILQSVDRYGQGLTTGPHRYEKLLYNHSTNKNWIADQNFNIPTFFLNYEVRGGAYGRVWDQGVRTADINGDYLTDIVQAMVGNPNNTKKPVIFASYLYDRSNGFVKSNDWLAKIPFTGSDEIHDFGTHLVDINGDGLPDVIRKQGSNIGEQLNTGSGFANITTNWTPPTDQLTFTINRIVDINADGLPDAMQSNYMLSHSAQAYLNKGNTGWTGNNSNWETPIAFAYNHYDQGVRFIDVNSDNLIDIVIDPANQTGGNRGTYLNTGNGWVYRPVWDMVTPPGSLMGSPVIIADINADGFVDFMRTINYMIPETEAYINNGNKIPDLLSKIEYGSGGSSEIVYKKSAQYKNSLGNLLNPVLPMNLNTVENIINNDGLNNIAKTSYEYADGDYYYNGPFDRKFAGFGKVTQINPNTSREVTYYSQANSTDTNNGEYDDSYAKIGKIYRTDFFDVNNNLLKQSTNKWTSAQVAGGNNYFVYVEQVINRIFSGSNSYDTAETYNYDVNTGNLIEKIEHGNVVASGYQSFNDIGNDTRQTSYKYTGCASTVCLNLQLPSQIILRDSGGTKVYEKNLYYDNLGFGLASMGNNTSQSIWVSGSNYQTTSSTYNNFGLVTSMTDAKNNTTNITYDPQNLYPNTITNALSKITNYTYDYNTGKVIKSTNSNGMINEVDCDGFGRLLAERSSSDTSFTNLITKVTFNYNDIMSGGVLPYVQKNTHYSNTLMGTAYSLMDGFGREVRQVTNSGGAYIANDTMYDNMGQVYKKSLPYSLTGVPTNYSLPINDPSIITTIFYDALGRTVSISNTLGTTINNYYLNKTTNIDPENHLKDVVRNAYGNIVNVVEHNAGNTYTTVYSWDVLGNLTGMTDALDNIRSFTYDAVGNKLSATDLHEISDTNYGAYSYIYDANNNLVRKTTPNGDVITYTYDALNRITHEFNNSAPQIAYTYDSCTHGIGMLCSVNRFGSAKKDFTYTNRGLVATDAITLGTKIWGSSYLYDFAGNAVQIKYPDSSSVRYGLNNLGQVVGVEAHQNPASLWAGIINNVIYNNLGQKESVFYANGRVQNYTYDTARQYQLIKNSLDAPATYSYPKFIETNYKWSPTGNLTEKVESFDPTNPQKFTYTYDDLSRLIGVIKTVNSPLTGYTESFNYNAIGNILSKSGIGTYAYNGTVPGNYANPNAGTNIGGIDYDYDKNGNVVGFGTSPNNTVLTYNYRNELVKYERTAPPNPVTNTFLYDHAGMRIKVVDSGGTTYTSSKYFEESGTIKKKHIYLGSQLIATIESPNPLTQSIYYVHPDYLGGTQLITDGAGLLKVEEIEYYPFGQILLDTKFGGFDQSHKYTGHEYDIDTDLNYMQARYQAGYEGRFFSQDPIVRELDNSKLEALLIDPQRWNTYAYANNNPLKYVDPDGQSAVSNIIQNIKNGWASLFNGEISKSNAHVIVPVSQQITKTEPVKTTTWDPVTDRRISNLDPRVQQPATNFINNTESQLGIQLRVTDGYRTIEEQAKIYASGRTESGPILTKSKPGLSYHNYGRAIDVTVVENGRVYAKPISQDIVKIGEGQGFFWGGVWSPPDRPHFQMSLGETEMQLYQKYLKNR</sequence>
<dbReference type="InterPro" id="IPR050708">
    <property type="entry name" value="T6SS_VgrG/RHS"/>
</dbReference>
<keyword evidence="3" id="KW-0843">Virulence</keyword>
<organism evidence="7 8">
    <name type="scientific">Candidatus Nomurabacteria bacterium RIFCSPHIGHO2_02_FULL_38_15</name>
    <dbReference type="NCBI Taxonomy" id="1801752"/>
    <lineage>
        <taxon>Bacteria</taxon>
        <taxon>Candidatus Nomuraibacteriota</taxon>
    </lineage>
</organism>
<evidence type="ECO:0000256" key="2">
    <source>
        <dbReference type="ARBA" id="ARBA00022525"/>
    </source>
</evidence>
<dbReference type="InterPro" id="IPR003284">
    <property type="entry name" value="Sal_SpvB"/>
</dbReference>
<dbReference type="InterPro" id="IPR031325">
    <property type="entry name" value="RHS_repeat"/>
</dbReference>
<evidence type="ECO:0000256" key="1">
    <source>
        <dbReference type="ARBA" id="ARBA00004613"/>
    </source>
</evidence>
<reference evidence="7 8" key="1">
    <citation type="journal article" date="2016" name="Nat. Commun.">
        <title>Thousands of microbial genomes shed light on interconnected biogeochemical processes in an aquifer system.</title>
        <authorList>
            <person name="Anantharaman K."/>
            <person name="Brown C.T."/>
            <person name="Hug L.A."/>
            <person name="Sharon I."/>
            <person name="Castelle C.J."/>
            <person name="Probst A.J."/>
            <person name="Thomas B.C."/>
            <person name="Singh A."/>
            <person name="Wilkins M.J."/>
            <person name="Karaoz U."/>
            <person name="Brodie E.L."/>
            <person name="Williams K.H."/>
            <person name="Hubbard S.S."/>
            <person name="Banfield J.F."/>
        </authorList>
    </citation>
    <scope>NUCLEOTIDE SEQUENCE [LARGE SCALE GENOMIC DNA]</scope>
</reference>
<dbReference type="CDD" id="cd14845">
    <property type="entry name" value="L-Ala-D-Glu_peptidase_like"/>
    <property type="match status" value="1"/>
</dbReference>
<dbReference type="STRING" id="1801752.A3J61_02500"/>
<dbReference type="PANTHER" id="PTHR32305">
    <property type="match status" value="1"/>
</dbReference>
<evidence type="ECO:0000256" key="4">
    <source>
        <dbReference type="SAM" id="MobiDB-lite"/>
    </source>
</evidence>
<dbReference type="InterPro" id="IPR022385">
    <property type="entry name" value="Rhs_assc_core"/>
</dbReference>
<feature type="compositionally biased region" description="Polar residues" evidence="4">
    <location>
        <begin position="128"/>
        <end position="141"/>
    </location>
</feature>
<dbReference type="NCBIfam" id="TIGR01643">
    <property type="entry name" value="YD_repeat_2x"/>
    <property type="match status" value="1"/>
</dbReference>
<dbReference type="EMBL" id="MFUC01000025">
    <property type="protein sequence ID" value="OGI71694.1"/>
    <property type="molecule type" value="Genomic_DNA"/>
</dbReference>
<evidence type="ECO:0000259" key="5">
    <source>
        <dbReference type="Pfam" id="PF12256"/>
    </source>
</evidence>
<dbReference type="InterPro" id="IPR022045">
    <property type="entry name" value="TcdB_toxin_mid/N"/>
</dbReference>
<dbReference type="Proteomes" id="UP000179686">
    <property type="component" value="Unassembled WGS sequence"/>
</dbReference>
<evidence type="ECO:0000313" key="8">
    <source>
        <dbReference type="Proteomes" id="UP000179686"/>
    </source>
</evidence>
<dbReference type="GO" id="GO:0008233">
    <property type="term" value="F:peptidase activity"/>
    <property type="evidence" value="ECO:0007669"/>
    <property type="project" value="InterPro"/>
</dbReference>
<dbReference type="SUPFAM" id="SSF55166">
    <property type="entry name" value="Hedgehog/DD-peptidase"/>
    <property type="match status" value="1"/>
</dbReference>
<dbReference type="InterPro" id="IPR028994">
    <property type="entry name" value="Integrin_alpha_N"/>
</dbReference>